<sequence>MISELSISRRALLAGAGAISGLAWAGPLAAQTHTALRIVGPWEFTSLEPTDTGYLLTRLGVAETLVQVDPDGRLVGGVASGWTVSEDKLTWRFPIRAGALFHDGSPVTAEAVVNSLKRAFSGESLSAVPLDGVSIDGDAVIIRTKTPFSPLPAFLVDYAAILLAPAAYDAEGKVQKIIATGPYRLTAIDGKTNLELERFPGARVKAHISTVRYTGVANGDTRANIAIAGDADLVYTLAPTALPRINAAGQLRVESLTIPRVRPLAVNCGLPQFNDKNVRRALSLAIDRAGIASAVLRHPGSAATQLLPPILTEWHNPALPALRQNIAEAQRLLDSAGWVPGADGIRVKNGVRFAGKLLTLANRPELPPMAAALQAQFKQIGLEISIEVGPAAIIPTAIREDRMEMTMFARTYVNVPDVIATIIPDYTREKSTWGTVHWPERTQMQRLTDAYIASFDTTEKARLRAEITTLLHDELPVIPVAWFEHTVAVSPRLRNVAIDPFEMRYLAEAMAWG</sequence>
<evidence type="ECO:0000313" key="4">
    <source>
        <dbReference type="EMBL" id="OYQ21717.1"/>
    </source>
</evidence>
<evidence type="ECO:0000259" key="3">
    <source>
        <dbReference type="Pfam" id="PF00496"/>
    </source>
</evidence>
<dbReference type="InterPro" id="IPR030678">
    <property type="entry name" value="Peptide/Ni-bd"/>
</dbReference>
<dbReference type="RefSeq" id="WP_094406839.1">
    <property type="nucleotide sequence ID" value="NZ_BMJZ01000011.1"/>
</dbReference>
<feature type="domain" description="Solute-binding protein family 5" evidence="3">
    <location>
        <begin position="74"/>
        <end position="412"/>
    </location>
</feature>
<evidence type="ECO:0000313" key="5">
    <source>
        <dbReference type="Proteomes" id="UP000216361"/>
    </source>
</evidence>
<dbReference type="Gene3D" id="3.10.105.10">
    <property type="entry name" value="Dipeptide-binding Protein, Domain 3"/>
    <property type="match status" value="1"/>
</dbReference>
<dbReference type="InterPro" id="IPR006311">
    <property type="entry name" value="TAT_signal"/>
</dbReference>
<comment type="similarity">
    <text evidence="2">Belongs to the bacterial solute-binding protein 5 family.</text>
</comment>
<dbReference type="GO" id="GO:0043190">
    <property type="term" value="C:ATP-binding cassette (ABC) transporter complex"/>
    <property type="evidence" value="ECO:0007669"/>
    <property type="project" value="InterPro"/>
</dbReference>
<proteinExistence type="inferred from homology"/>
<dbReference type="PROSITE" id="PS51318">
    <property type="entry name" value="TAT"/>
    <property type="match status" value="1"/>
</dbReference>
<dbReference type="Pfam" id="PF00496">
    <property type="entry name" value="SBP_bac_5"/>
    <property type="match status" value="1"/>
</dbReference>
<dbReference type="GO" id="GO:0015833">
    <property type="term" value="P:peptide transport"/>
    <property type="evidence" value="ECO:0007669"/>
    <property type="project" value="TreeGrafter"/>
</dbReference>
<keyword evidence="5" id="KW-1185">Reference proteome</keyword>
<dbReference type="PANTHER" id="PTHR30290:SF83">
    <property type="entry name" value="ABC TRANSPORTER SUBSTRATE-BINDING PROTEIN"/>
    <property type="match status" value="1"/>
</dbReference>
<comment type="caution">
    <text evidence="4">The sequence shown here is derived from an EMBL/GenBank/DDBJ whole genome shotgun (WGS) entry which is preliminary data.</text>
</comment>
<dbReference type="PANTHER" id="PTHR30290">
    <property type="entry name" value="PERIPLASMIC BINDING COMPONENT OF ABC TRANSPORTER"/>
    <property type="match status" value="1"/>
</dbReference>
<dbReference type="PIRSF" id="PIRSF002741">
    <property type="entry name" value="MppA"/>
    <property type="match status" value="1"/>
</dbReference>
<accession>A0A255XXG5</accession>
<dbReference type="Gene3D" id="3.40.190.10">
    <property type="entry name" value="Periplasmic binding protein-like II"/>
    <property type="match status" value="1"/>
</dbReference>
<dbReference type="Proteomes" id="UP000216361">
    <property type="component" value="Unassembled WGS sequence"/>
</dbReference>
<dbReference type="SUPFAM" id="SSF53850">
    <property type="entry name" value="Periplasmic binding protein-like II"/>
    <property type="match status" value="1"/>
</dbReference>
<gene>
    <name evidence="4" type="ORF">CHR90_01040</name>
</gene>
<dbReference type="GO" id="GO:0030288">
    <property type="term" value="C:outer membrane-bounded periplasmic space"/>
    <property type="evidence" value="ECO:0007669"/>
    <property type="project" value="UniProtKB-ARBA"/>
</dbReference>
<dbReference type="GO" id="GO:1904680">
    <property type="term" value="F:peptide transmembrane transporter activity"/>
    <property type="evidence" value="ECO:0007669"/>
    <property type="project" value="TreeGrafter"/>
</dbReference>
<dbReference type="EMBL" id="NOXS01000020">
    <property type="protein sequence ID" value="OYQ21717.1"/>
    <property type="molecule type" value="Genomic_DNA"/>
</dbReference>
<comment type="subcellular location">
    <subcellularLocation>
        <location evidence="1">Periplasm</location>
    </subcellularLocation>
</comment>
<dbReference type="InterPro" id="IPR000914">
    <property type="entry name" value="SBP_5_dom"/>
</dbReference>
<organism evidence="4 5">
    <name type="scientific">Elstera cyanobacteriorum</name>
    <dbReference type="NCBI Taxonomy" id="2022747"/>
    <lineage>
        <taxon>Bacteria</taxon>
        <taxon>Pseudomonadati</taxon>
        <taxon>Pseudomonadota</taxon>
        <taxon>Alphaproteobacteria</taxon>
        <taxon>Rhodospirillales</taxon>
        <taxon>Rhodospirillaceae</taxon>
        <taxon>Elstera</taxon>
    </lineage>
</organism>
<reference evidence="4 5" key="1">
    <citation type="submission" date="2017-07" db="EMBL/GenBank/DDBJ databases">
        <title>Elstera cyanobacteriorum sp. nov., a novel bacterium isolated from cyanobacterial aggregates in a eutrophic lake.</title>
        <authorList>
            <person name="Cai H."/>
        </authorList>
    </citation>
    <scope>NUCLEOTIDE SEQUENCE [LARGE SCALE GENOMIC DNA]</scope>
    <source>
        <strain evidence="4 5">TH019</strain>
    </source>
</reference>
<dbReference type="InterPro" id="IPR039424">
    <property type="entry name" value="SBP_5"/>
</dbReference>
<name>A0A255XXG5_9PROT</name>
<protein>
    <recommendedName>
        <fullName evidence="3">Solute-binding protein family 5 domain-containing protein</fullName>
    </recommendedName>
</protein>
<evidence type="ECO:0000256" key="2">
    <source>
        <dbReference type="ARBA" id="ARBA00005695"/>
    </source>
</evidence>
<evidence type="ECO:0000256" key="1">
    <source>
        <dbReference type="ARBA" id="ARBA00004418"/>
    </source>
</evidence>
<dbReference type="AlphaFoldDB" id="A0A255XXG5"/>
<dbReference type="OrthoDB" id="9773508at2"/>